<evidence type="ECO:0000313" key="3">
    <source>
        <dbReference type="EMBL" id="ORY64299.1"/>
    </source>
</evidence>
<dbReference type="GeneID" id="63776526"/>
<feature type="compositionally biased region" description="Basic residues" evidence="1">
    <location>
        <begin position="1"/>
        <end position="13"/>
    </location>
</feature>
<dbReference type="Gene3D" id="1.20.1280.50">
    <property type="match status" value="1"/>
</dbReference>
<evidence type="ECO:0000259" key="2">
    <source>
        <dbReference type="PROSITE" id="PS50181"/>
    </source>
</evidence>
<dbReference type="RefSeq" id="XP_040715713.1">
    <property type="nucleotide sequence ID" value="XM_040860314.1"/>
</dbReference>
<evidence type="ECO:0000313" key="4">
    <source>
        <dbReference type="Proteomes" id="UP000193689"/>
    </source>
</evidence>
<comment type="caution">
    <text evidence="3">The sequence shown here is derived from an EMBL/GenBank/DDBJ whole genome shotgun (WGS) entry which is preliminary data.</text>
</comment>
<dbReference type="SUPFAM" id="SSF81383">
    <property type="entry name" value="F-box domain"/>
    <property type="match status" value="1"/>
</dbReference>
<dbReference type="InterPro" id="IPR036047">
    <property type="entry name" value="F-box-like_dom_sf"/>
</dbReference>
<dbReference type="Pfam" id="PF12937">
    <property type="entry name" value="F-box-like"/>
    <property type="match status" value="1"/>
</dbReference>
<proteinExistence type="predicted"/>
<dbReference type="EMBL" id="MCFJ01000007">
    <property type="protein sequence ID" value="ORY64299.1"/>
    <property type="molecule type" value="Genomic_DNA"/>
</dbReference>
<dbReference type="STRING" id="1141098.A0A1Y2DYK9"/>
<dbReference type="AlphaFoldDB" id="A0A1Y2DYK9"/>
<dbReference type="InParanoid" id="A0A1Y2DYK9"/>
<dbReference type="Proteomes" id="UP000193689">
    <property type="component" value="Unassembled WGS sequence"/>
</dbReference>
<reference evidence="3 4" key="1">
    <citation type="submission" date="2016-07" db="EMBL/GenBank/DDBJ databases">
        <title>Pervasive Adenine N6-methylation of Active Genes in Fungi.</title>
        <authorList>
            <consortium name="DOE Joint Genome Institute"/>
            <person name="Mondo S.J."/>
            <person name="Dannebaum R.O."/>
            <person name="Kuo R.C."/>
            <person name="Labutti K."/>
            <person name="Haridas S."/>
            <person name="Kuo A."/>
            <person name="Salamov A."/>
            <person name="Ahrendt S.R."/>
            <person name="Lipzen A."/>
            <person name="Sullivan W."/>
            <person name="Andreopoulos W.B."/>
            <person name="Clum A."/>
            <person name="Lindquist E."/>
            <person name="Daum C."/>
            <person name="Ramamoorthy G.K."/>
            <person name="Gryganskyi A."/>
            <person name="Culley D."/>
            <person name="Magnuson J.K."/>
            <person name="James T.Y."/>
            <person name="O'Malley M.A."/>
            <person name="Stajich J.E."/>
            <person name="Spatafora J.W."/>
            <person name="Visel A."/>
            <person name="Grigoriev I.V."/>
        </authorList>
    </citation>
    <scope>NUCLEOTIDE SEQUENCE [LARGE SCALE GENOMIC DNA]</scope>
    <source>
        <strain evidence="3 4">CBS 129021</strain>
    </source>
</reference>
<keyword evidence="4" id="KW-1185">Reference proteome</keyword>
<evidence type="ECO:0000256" key="1">
    <source>
        <dbReference type="SAM" id="MobiDB-lite"/>
    </source>
</evidence>
<dbReference type="InterPro" id="IPR001810">
    <property type="entry name" value="F-box_dom"/>
</dbReference>
<feature type="region of interest" description="Disordered" evidence="1">
    <location>
        <begin position="1"/>
        <end position="22"/>
    </location>
</feature>
<accession>A0A1Y2DYK9</accession>
<dbReference type="PROSITE" id="PS50181">
    <property type="entry name" value="FBOX"/>
    <property type="match status" value="1"/>
</dbReference>
<dbReference type="OrthoDB" id="4605713at2759"/>
<feature type="domain" description="F-box" evidence="2">
    <location>
        <begin position="33"/>
        <end position="79"/>
    </location>
</feature>
<name>A0A1Y2DYK9_9PEZI</name>
<sequence length="616" mass="70648">MLKSFFKHLRRPTSTRPPTSTKVATGWATSLAADMVSHLPLELHMMLLEYLEPDDVTAGLNVCHSWRHIWLSDQIWPGLASRWFPGLSDHIRTTSGGKGMGEHFRRHLHNYCWRVAGRFASALHHGMLLQDDRFFELSKGVPAVQGGIHSYQGPLDLGPDEGFPRFMMYNHERIAWWPEAYGLPYFAVVDNLRTRERRAYVFPDNQGEKLGYKTAMSDKLLLMGRDRLLHAWHFEQDRLQSVEIPETFKRCVVEGDNVLLVSIYANIYLWRFGHPLRHVDMHDFPCYIPGPVIIADVPQFPPSTNHVGAHRVALRLEESGLLLDFFIHPTAPDVFFVVTYRKQQIIYHSDGHFTVREAQLVVHEYAHDRVIASYSLGKSADLGNHVLSGRTLGNRDHLRWEKCDSFGGYSLLAAYGTCRSWPVGDPLDSDGSLDRTEFSETDTMPPTAHLSVCFNIYTKSFNILCHHRQDNIGAIAAYHVWNGRLATSYVNGVSRTIVSVNDCVDSRHHPTPDRIPPRYTTTTRHGDHHIITRRHRNIDRELTSTTCSLQTRKLLSTVDFELDASRRYASQRQSISPQPHGVQRLLGDDDFLVYVDDQAYTVWSFSNKMTTQLRRR</sequence>
<protein>
    <recommendedName>
        <fullName evidence="2">F-box domain-containing protein</fullName>
    </recommendedName>
</protein>
<organism evidence="3 4">
    <name type="scientific">Pseudomassariella vexata</name>
    <dbReference type="NCBI Taxonomy" id="1141098"/>
    <lineage>
        <taxon>Eukaryota</taxon>
        <taxon>Fungi</taxon>
        <taxon>Dikarya</taxon>
        <taxon>Ascomycota</taxon>
        <taxon>Pezizomycotina</taxon>
        <taxon>Sordariomycetes</taxon>
        <taxon>Xylariomycetidae</taxon>
        <taxon>Amphisphaeriales</taxon>
        <taxon>Pseudomassariaceae</taxon>
        <taxon>Pseudomassariella</taxon>
    </lineage>
</organism>
<gene>
    <name evidence="3" type="ORF">BCR38DRAFT_434699</name>
</gene>